<comment type="catalytic activity">
    <reaction evidence="3">
        <text>L-asparagine + H2O = L-aspartate + NH4(+)</text>
        <dbReference type="Rhea" id="RHEA:21016"/>
        <dbReference type="ChEBI" id="CHEBI:15377"/>
        <dbReference type="ChEBI" id="CHEBI:28938"/>
        <dbReference type="ChEBI" id="CHEBI:29991"/>
        <dbReference type="ChEBI" id="CHEBI:58048"/>
        <dbReference type="EC" id="3.5.1.1"/>
    </reaction>
</comment>
<evidence type="ECO:0000256" key="1">
    <source>
        <dbReference type="ARBA" id="ARBA00010518"/>
    </source>
</evidence>
<feature type="region of interest" description="Disordered" evidence="8">
    <location>
        <begin position="185"/>
        <end position="214"/>
    </location>
</feature>
<comment type="caution">
    <text evidence="11">The sequence shown here is derived from an EMBL/GenBank/DDBJ whole genome shotgun (WGS) entry which is preliminary data.</text>
</comment>
<dbReference type="PRINTS" id="PR00139">
    <property type="entry name" value="ASNGLNASE"/>
</dbReference>
<feature type="binding site" evidence="5">
    <location>
        <begin position="85"/>
        <end position="86"/>
    </location>
    <ligand>
        <name>substrate</name>
    </ligand>
</feature>
<organism evidence="11 12">
    <name type="scientific">Corynebacterium falsenii</name>
    <dbReference type="NCBI Taxonomy" id="108486"/>
    <lineage>
        <taxon>Bacteria</taxon>
        <taxon>Bacillati</taxon>
        <taxon>Actinomycetota</taxon>
        <taxon>Actinomycetes</taxon>
        <taxon>Mycobacteriales</taxon>
        <taxon>Corynebacteriaceae</taxon>
        <taxon>Corynebacterium</taxon>
    </lineage>
</organism>
<evidence type="ECO:0000256" key="6">
    <source>
        <dbReference type="PROSITE-ProRule" id="PRU10099"/>
    </source>
</evidence>
<dbReference type="EMBL" id="QXJK01000004">
    <property type="protein sequence ID" value="RIX35279.1"/>
    <property type="molecule type" value="Genomic_DNA"/>
</dbReference>
<evidence type="ECO:0000256" key="5">
    <source>
        <dbReference type="PIRSR" id="PIRSR001220-2"/>
    </source>
</evidence>
<feature type="active site" evidence="7">
    <location>
        <position position="85"/>
    </location>
</feature>
<dbReference type="PIRSF" id="PIRSF500176">
    <property type="entry name" value="L_ASNase"/>
    <property type="match status" value="1"/>
</dbReference>
<dbReference type="Gene3D" id="3.40.50.40">
    <property type="match status" value="1"/>
</dbReference>
<dbReference type="InterPro" id="IPR040919">
    <property type="entry name" value="Asparaginase_C"/>
</dbReference>
<dbReference type="SMART" id="SM00870">
    <property type="entry name" value="Asparaginase"/>
    <property type="match status" value="1"/>
</dbReference>
<dbReference type="Pfam" id="PF00710">
    <property type="entry name" value="Asparaginase"/>
    <property type="match status" value="1"/>
</dbReference>
<dbReference type="InterPro" id="IPR037152">
    <property type="entry name" value="L-asparaginase_N_sf"/>
</dbReference>
<evidence type="ECO:0000256" key="8">
    <source>
        <dbReference type="SAM" id="MobiDB-lite"/>
    </source>
</evidence>
<dbReference type="PROSITE" id="PS00917">
    <property type="entry name" value="ASN_GLN_ASE_2"/>
    <property type="match status" value="1"/>
</dbReference>
<proteinExistence type="inferred from homology"/>
<evidence type="ECO:0000256" key="3">
    <source>
        <dbReference type="ARBA" id="ARBA00049366"/>
    </source>
</evidence>
<dbReference type="InterPro" id="IPR036152">
    <property type="entry name" value="Asp/glu_Ase-like_sf"/>
</dbReference>
<dbReference type="InterPro" id="IPR027474">
    <property type="entry name" value="L-asparaginase_N"/>
</dbReference>
<evidence type="ECO:0000313" key="11">
    <source>
        <dbReference type="EMBL" id="RIX35279.1"/>
    </source>
</evidence>
<dbReference type="GO" id="GO:0004067">
    <property type="term" value="F:asparaginase activity"/>
    <property type="evidence" value="ECO:0007669"/>
    <property type="project" value="UniProtKB-UniRule"/>
</dbReference>
<evidence type="ECO:0000313" key="12">
    <source>
        <dbReference type="Proteomes" id="UP000285278"/>
    </source>
</evidence>
<feature type="active site" description="O-isoaspartyl threonine intermediate" evidence="4">
    <location>
        <position position="13"/>
    </location>
</feature>
<dbReference type="AlphaFoldDB" id="A0A418Q7P7"/>
<comment type="similarity">
    <text evidence="1">Belongs to the asparaginase 1 family.</text>
</comment>
<dbReference type="PIRSF" id="PIRSF001220">
    <property type="entry name" value="L-ASNase_gatD"/>
    <property type="match status" value="1"/>
</dbReference>
<protein>
    <recommendedName>
        <fullName evidence="2">asparaginase</fullName>
        <ecNumber evidence="2">3.5.1.1</ecNumber>
    </recommendedName>
</protein>
<dbReference type="PANTHER" id="PTHR11707">
    <property type="entry name" value="L-ASPARAGINASE"/>
    <property type="match status" value="1"/>
</dbReference>
<dbReference type="PANTHER" id="PTHR11707:SF28">
    <property type="entry name" value="60 KDA LYSOPHOSPHOLIPASE"/>
    <property type="match status" value="1"/>
</dbReference>
<dbReference type="Gene3D" id="3.40.50.1170">
    <property type="entry name" value="L-asparaginase, N-terminal domain"/>
    <property type="match status" value="1"/>
</dbReference>
<dbReference type="PROSITE" id="PS00144">
    <property type="entry name" value="ASN_GLN_ASE_1"/>
    <property type="match status" value="1"/>
</dbReference>
<feature type="active site" evidence="6">
    <location>
        <position position="13"/>
    </location>
</feature>
<dbReference type="OrthoDB" id="9788068at2"/>
<dbReference type="InterPro" id="IPR020827">
    <property type="entry name" value="Asparaginase/glutaminase_AS1"/>
</dbReference>
<evidence type="ECO:0000256" key="4">
    <source>
        <dbReference type="PIRSR" id="PIRSR001220-1"/>
    </source>
</evidence>
<dbReference type="GO" id="GO:0006520">
    <property type="term" value="P:amino acid metabolic process"/>
    <property type="evidence" value="ECO:0007669"/>
    <property type="project" value="InterPro"/>
</dbReference>
<feature type="domain" description="Asparaginase/glutaminase C-terminal" evidence="10">
    <location>
        <begin position="218"/>
        <end position="327"/>
    </location>
</feature>
<evidence type="ECO:0000259" key="10">
    <source>
        <dbReference type="Pfam" id="PF17763"/>
    </source>
</evidence>
<dbReference type="InterPro" id="IPR006034">
    <property type="entry name" value="Asparaginase/glutaminase-like"/>
</dbReference>
<dbReference type="Proteomes" id="UP000285278">
    <property type="component" value="Unassembled WGS sequence"/>
</dbReference>
<name>A0A418Q7P7_9CORY</name>
<evidence type="ECO:0000259" key="9">
    <source>
        <dbReference type="Pfam" id="PF00710"/>
    </source>
</evidence>
<gene>
    <name evidence="11" type="ORF">D3M95_05300</name>
</gene>
<dbReference type="PROSITE" id="PS51732">
    <property type="entry name" value="ASN_GLN_ASE_3"/>
    <property type="match status" value="1"/>
</dbReference>
<dbReference type="STRING" id="1451189.CFAL_04460"/>
<keyword evidence="12" id="KW-1185">Reference proteome</keyword>
<evidence type="ECO:0000256" key="7">
    <source>
        <dbReference type="PROSITE-ProRule" id="PRU10100"/>
    </source>
</evidence>
<sequence>MTLPIRVLGTGGTISCTHDAAGALVPTLDTAALVRQADCDRGDIIAEDVMSLDSSSITLAQIDELLDHIEAAQRTSRAVVVLHGTDTMEETLMAAHLLLPPAVSSVSSVPAGSSVPPVPVVFTGAQRPADDPRPDGPSNISGAINLATELTAARAASGTSGVFLHFGGRTLAAAGTYKFHTTDDDAFRSSSPHPAEVAPGGAPLRTQGPRPRLQGRTVPIISTYAGDDGRQLTALSARLEAEPIDGLVIAALGSGNLPLPVADALRELQATYPSPPVVLSTRVPEGSVHAVYGGAGGGASLVEGNGGALSLAGFLSPAQARIQLLANAAVANTAESARASR</sequence>
<dbReference type="RefSeq" id="WP_119664626.1">
    <property type="nucleotide sequence ID" value="NZ_QXJK01000004.1"/>
</dbReference>
<evidence type="ECO:0000256" key="2">
    <source>
        <dbReference type="ARBA" id="ARBA00012920"/>
    </source>
</evidence>
<dbReference type="Pfam" id="PF17763">
    <property type="entry name" value="Asparaginase_C"/>
    <property type="match status" value="1"/>
</dbReference>
<dbReference type="InterPro" id="IPR027475">
    <property type="entry name" value="Asparaginase/glutaminase_AS2"/>
</dbReference>
<feature type="domain" description="L-asparaginase N-terminal" evidence="9">
    <location>
        <begin position="5"/>
        <end position="194"/>
    </location>
</feature>
<accession>A0A418Q7P7</accession>
<dbReference type="InterPro" id="IPR027473">
    <property type="entry name" value="L-asparaginase_C"/>
</dbReference>
<dbReference type="SUPFAM" id="SSF53774">
    <property type="entry name" value="Glutaminase/Asparaginase"/>
    <property type="match status" value="1"/>
</dbReference>
<feature type="binding site" evidence="5">
    <location>
        <position position="54"/>
    </location>
    <ligand>
        <name>substrate</name>
    </ligand>
</feature>
<reference evidence="11 12" key="1">
    <citation type="submission" date="2018-09" db="EMBL/GenBank/DDBJ databases">
        <title>Optimization and identification of Corynebacterium falsenii FN1-14 from fish paste.</title>
        <authorList>
            <person name="Daroonpunt R."/>
            <person name="Tanasupawat S."/>
        </authorList>
    </citation>
    <scope>NUCLEOTIDE SEQUENCE [LARGE SCALE GENOMIC DNA]</scope>
    <source>
        <strain evidence="11 12">FN1-14</strain>
    </source>
</reference>
<dbReference type="EC" id="3.5.1.1" evidence="2"/>